<evidence type="ECO:0000313" key="1">
    <source>
        <dbReference type="EMBL" id="CZT08778.1"/>
    </source>
</evidence>
<proteinExistence type="predicted"/>
<sequence length="207" mass="24129">MPSRSLRKKSLIKVLMKKKPIFKLFDLSFERKKTAFRRLTRLYSIWSKRLQSARLGDYAANGTRGELEDPWEWSTPLTRRPLDYVAAPLRALLPASPIPQTAPLFPGISQTLPTAYFRRFRIFEDDDEDEADTKLKAKAKAKAPAKPTISNQCSYCLEVFSDLELRNNHMCGTPREYKCPYDCSRSGEWGFRTKWEREAHLKKVHRE</sequence>
<reference evidence="2" key="1">
    <citation type="submission" date="2016-03" db="EMBL/GenBank/DDBJ databases">
        <authorList>
            <person name="Guldener U."/>
        </authorList>
    </citation>
    <scope>NUCLEOTIDE SEQUENCE [LARGE SCALE GENOMIC DNA]</scope>
    <source>
        <strain evidence="2">04CH-RAC-A.6.1</strain>
    </source>
</reference>
<name>A0A1E1LE15_9HELO</name>
<keyword evidence="2" id="KW-1185">Reference proteome</keyword>
<accession>A0A1E1LE15</accession>
<gene>
    <name evidence="1" type="ORF">RAG0_13759</name>
</gene>
<dbReference type="Proteomes" id="UP000178912">
    <property type="component" value="Unassembled WGS sequence"/>
</dbReference>
<evidence type="ECO:0000313" key="2">
    <source>
        <dbReference type="Proteomes" id="UP000178912"/>
    </source>
</evidence>
<dbReference type="EMBL" id="FJUX01000107">
    <property type="protein sequence ID" value="CZT08778.1"/>
    <property type="molecule type" value="Genomic_DNA"/>
</dbReference>
<organism evidence="1 2">
    <name type="scientific">Rhynchosporium agropyri</name>
    <dbReference type="NCBI Taxonomy" id="914238"/>
    <lineage>
        <taxon>Eukaryota</taxon>
        <taxon>Fungi</taxon>
        <taxon>Dikarya</taxon>
        <taxon>Ascomycota</taxon>
        <taxon>Pezizomycotina</taxon>
        <taxon>Leotiomycetes</taxon>
        <taxon>Helotiales</taxon>
        <taxon>Ploettnerulaceae</taxon>
        <taxon>Rhynchosporium</taxon>
    </lineage>
</organism>
<protein>
    <submittedName>
        <fullName evidence="1">Uncharacterized protein</fullName>
    </submittedName>
</protein>
<dbReference type="AlphaFoldDB" id="A0A1E1LE15"/>